<name>A0A1I6IES2_9FIRM</name>
<dbReference type="AlphaFoldDB" id="A0A1I6IES2"/>
<evidence type="ECO:0000313" key="2">
    <source>
        <dbReference type="EMBL" id="SFR65119.1"/>
    </source>
</evidence>
<protein>
    <recommendedName>
        <fullName evidence="4">Type IV pilus assembly protein PilM</fullName>
    </recommendedName>
</protein>
<dbReference type="InterPro" id="IPR005883">
    <property type="entry name" value="PilM"/>
</dbReference>
<accession>A0A1I6IES2</accession>
<evidence type="ECO:0000256" key="1">
    <source>
        <dbReference type="SAM" id="MobiDB-lite"/>
    </source>
</evidence>
<proteinExistence type="predicted"/>
<gene>
    <name evidence="2" type="ORF">SAMN02910262_00309</name>
</gene>
<sequence length="432" mass="47640">MAKKMLGFDIGNYNMKIVVVNGTAIERCISVPVPDNMVVNSQIRAFTAAGDFIREAMRENGIRCRKCAVALPEKSYYIRRVRLPKMTVSQLMVNLPYEFHDYVTGEASEYVYDYAVRAMGERTMELTICAISKQKIAQYRDMMHRAGLKLVKLVPDVLAVQSVLNQKPLPIRVLDDAPAEPVQTAEKEKSDFGRGIDSSVFAGPVAAAASGTADGSTETREYQGFNPFTYYTDPAAAEKTISALSPDGTDAEKGVMTGTGSEPEEDKPELAAEPLPEKKDAPKDFAVLDLGHGGTRIHFYSGGSYEITRTLVGGAKDLLDMIVSEQGLDPHIARLILEQNQDGIMQTKSVQDRLDAVATEVMRTINFYNYNNPNNTIECLHYFGKGLNMDDLYERIHEMTGLPVRPITEMIDGSEAIPELIMGPQAYGAVIE</sequence>
<dbReference type="PANTHER" id="PTHR32432:SF3">
    <property type="entry name" value="ETHANOLAMINE UTILIZATION PROTEIN EUTJ"/>
    <property type="match status" value="1"/>
</dbReference>
<dbReference type="EMBL" id="FOZC01000001">
    <property type="protein sequence ID" value="SFR65119.1"/>
    <property type="molecule type" value="Genomic_DNA"/>
</dbReference>
<dbReference type="Gene3D" id="3.30.420.40">
    <property type="match status" value="2"/>
</dbReference>
<reference evidence="2 3" key="1">
    <citation type="submission" date="2016-10" db="EMBL/GenBank/DDBJ databases">
        <authorList>
            <person name="de Groot N.N."/>
        </authorList>
    </citation>
    <scope>NUCLEOTIDE SEQUENCE [LARGE SCALE GENOMIC DNA]</scope>
    <source>
        <strain evidence="2 3">F</strain>
    </source>
</reference>
<evidence type="ECO:0000313" key="3">
    <source>
        <dbReference type="Proteomes" id="UP000214760"/>
    </source>
</evidence>
<dbReference type="InterPro" id="IPR043129">
    <property type="entry name" value="ATPase_NBD"/>
</dbReference>
<dbReference type="Proteomes" id="UP000214760">
    <property type="component" value="Unassembled WGS sequence"/>
</dbReference>
<dbReference type="RefSeq" id="WP_031471281.1">
    <property type="nucleotide sequence ID" value="NZ_FOZC01000001.1"/>
</dbReference>
<dbReference type="InterPro" id="IPR050696">
    <property type="entry name" value="FtsA/MreB"/>
</dbReference>
<dbReference type="Pfam" id="PF11104">
    <property type="entry name" value="PilM_2"/>
    <property type="match status" value="1"/>
</dbReference>
<dbReference type="SUPFAM" id="SSF53067">
    <property type="entry name" value="Actin-like ATPase domain"/>
    <property type="match status" value="2"/>
</dbReference>
<evidence type="ECO:0008006" key="4">
    <source>
        <dbReference type="Google" id="ProtNLM"/>
    </source>
</evidence>
<dbReference type="PANTHER" id="PTHR32432">
    <property type="entry name" value="CELL DIVISION PROTEIN FTSA-RELATED"/>
    <property type="match status" value="1"/>
</dbReference>
<feature type="region of interest" description="Disordered" evidence="1">
    <location>
        <begin position="243"/>
        <end position="275"/>
    </location>
</feature>
<organism evidence="2 3">
    <name type="scientific">[Clostridium] aminophilum</name>
    <dbReference type="NCBI Taxonomy" id="1526"/>
    <lineage>
        <taxon>Bacteria</taxon>
        <taxon>Bacillati</taxon>
        <taxon>Bacillota</taxon>
        <taxon>Clostridia</taxon>
        <taxon>Lachnospirales</taxon>
        <taxon>Lachnospiraceae</taxon>
    </lineage>
</organism>